<proteinExistence type="predicted"/>
<evidence type="ECO:0000313" key="2">
    <source>
        <dbReference type="Proteomes" id="UP001224997"/>
    </source>
</evidence>
<name>A0ABT9JD57_9RHOB</name>
<keyword evidence="2" id="KW-1185">Reference proteome</keyword>
<sequence length="128" mass="13167">MSDRRLNGQIEFDIVAVSDAEAEGEMTVTPSGSGLYAGALIWFAEAVATSLVLGGEPVAGDAEGLPVAVSLSAQMPGHCRNGTLVAKARWVSRGPRVAIVRTEIRDPEGGLLLDLTSTHLASAAAKPA</sequence>
<dbReference type="Proteomes" id="UP001224997">
    <property type="component" value="Unassembled WGS sequence"/>
</dbReference>
<evidence type="ECO:0000313" key="1">
    <source>
        <dbReference type="EMBL" id="MDP5307750.1"/>
    </source>
</evidence>
<comment type="caution">
    <text evidence="1">The sequence shown here is derived from an EMBL/GenBank/DDBJ whole genome shotgun (WGS) entry which is preliminary data.</text>
</comment>
<dbReference type="InterPro" id="IPR029069">
    <property type="entry name" value="HotDog_dom_sf"/>
</dbReference>
<dbReference type="SUPFAM" id="SSF54637">
    <property type="entry name" value="Thioesterase/thiol ester dehydrase-isomerase"/>
    <property type="match status" value="1"/>
</dbReference>
<dbReference type="EMBL" id="JAVAMQ010000009">
    <property type="protein sequence ID" value="MDP5307750.1"/>
    <property type="molecule type" value="Genomic_DNA"/>
</dbReference>
<accession>A0ABT9JD57</accession>
<gene>
    <name evidence="1" type="ORF">Q5Y72_11680</name>
</gene>
<dbReference type="RefSeq" id="WP_305963599.1">
    <property type="nucleotide sequence ID" value="NZ_JAVAMQ010000009.1"/>
</dbReference>
<dbReference type="Gene3D" id="3.10.129.10">
    <property type="entry name" value="Hotdog Thioesterase"/>
    <property type="match status" value="1"/>
</dbReference>
<reference evidence="1 2" key="1">
    <citation type="submission" date="2023-08" db="EMBL/GenBank/DDBJ databases">
        <authorList>
            <person name="Park J.-S."/>
        </authorList>
    </citation>
    <scope>NUCLEOTIDE SEQUENCE [LARGE SCALE GENOMIC DNA]</scope>
    <source>
        <strain evidence="1 2">2205BS29-5</strain>
    </source>
</reference>
<protein>
    <submittedName>
        <fullName evidence="1">PaaI family thioesterase</fullName>
    </submittedName>
</protein>
<organism evidence="1 2">
    <name type="scientific">Paracoccus spongiarum</name>
    <dbReference type="NCBI Taxonomy" id="3064387"/>
    <lineage>
        <taxon>Bacteria</taxon>
        <taxon>Pseudomonadati</taxon>
        <taxon>Pseudomonadota</taxon>
        <taxon>Alphaproteobacteria</taxon>
        <taxon>Rhodobacterales</taxon>
        <taxon>Paracoccaceae</taxon>
        <taxon>Paracoccus</taxon>
    </lineage>
</organism>